<proteinExistence type="predicted"/>
<dbReference type="Gene3D" id="1.20.910.10">
    <property type="entry name" value="Heme oxygenase-like"/>
    <property type="match status" value="1"/>
</dbReference>
<dbReference type="Proteomes" id="UP001152533">
    <property type="component" value="Unassembled WGS sequence"/>
</dbReference>
<accession>A0A9W4WBU9</accession>
<protein>
    <submittedName>
        <fullName evidence="1">Uncharacterized protein</fullName>
    </submittedName>
</protein>
<name>A0A9W4WBU9_9PEZI</name>
<sequence>MSLSSFNGLFHTTSPHVPAWILLAMIDINLDAVQAGRGVPPREIPGVSNKNDGGDTFINTLRNEPSNDDVVCAFLDNAFVWFAAQNTDEVVLPYYQAYGLARQDYLYLLDYLRFKALRLNAIPEDDWDSLATRPSGQAA</sequence>
<evidence type="ECO:0000313" key="1">
    <source>
        <dbReference type="EMBL" id="CAI0643440.1"/>
    </source>
</evidence>
<dbReference type="InterPro" id="IPR016084">
    <property type="entry name" value="Haem_Oase-like_multi-hlx"/>
</dbReference>
<dbReference type="EMBL" id="CAMGZC010000106">
    <property type="protein sequence ID" value="CAI0643440.1"/>
    <property type="molecule type" value="Genomic_DNA"/>
</dbReference>
<comment type="caution">
    <text evidence="1">The sequence shown here is derived from an EMBL/GenBank/DDBJ whole genome shotgun (WGS) entry which is preliminary data.</text>
</comment>
<evidence type="ECO:0000313" key="2">
    <source>
        <dbReference type="Proteomes" id="UP001152533"/>
    </source>
</evidence>
<keyword evidence="2" id="KW-1185">Reference proteome</keyword>
<organism evidence="1 2">
    <name type="scientific">Colletotrichum noveboracense</name>
    <dbReference type="NCBI Taxonomy" id="2664923"/>
    <lineage>
        <taxon>Eukaryota</taxon>
        <taxon>Fungi</taxon>
        <taxon>Dikarya</taxon>
        <taxon>Ascomycota</taxon>
        <taxon>Pezizomycotina</taxon>
        <taxon>Sordariomycetes</taxon>
        <taxon>Hypocreomycetidae</taxon>
        <taxon>Glomerellales</taxon>
        <taxon>Glomerellaceae</taxon>
        <taxon>Colletotrichum</taxon>
        <taxon>Colletotrichum gloeosporioides species complex</taxon>
    </lineage>
</organism>
<dbReference type="AlphaFoldDB" id="A0A9W4WBU9"/>
<reference evidence="1" key="1">
    <citation type="submission" date="2022-08" db="EMBL/GenBank/DDBJ databases">
        <authorList>
            <person name="Giroux E."/>
            <person name="Giroux E."/>
        </authorList>
    </citation>
    <scope>NUCLEOTIDE SEQUENCE</scope>
    <source>
        <strain evidence="1">H1091258</strain>
    </source>
</reference>
<gene>
    <name evidence="1" type="ORF">CGXH109_LOCUS25496</name>
</gene>